<organism evidence="2 3">
    <name type="scientific">Rhodococcus phage Trina</name>
    <dbReference type="NCBI Taxonomy" id="2027905"/>
    <lineage>
        <taxon>Viruses</taxon>
        <taxon>Duplodnaviria</taxon>
        <taxon>Heunggongvirae</taxon>
        <taxon>Uroviricota</taxon>
        <taxon>Caudoviricetes</taxon>
        <taxon>Trinavirus</taxon>
        <taxon>Trinavirus trina</taxon>
    </lineage>
</organism>
<dbReference type="EMBL" id="MF668286">
    <property type="protein sequence ID" value="ASZ75064.1"/>
    <property type="molecule type" value="Genomic_DNA"/>
</dbReference>
<keyword evidence="3" id="KW-1185">Reference proteome</keyword>
<name>A0A2D1AE28_9CAUD</name>
<reference evidence="3" key="1">
    <citation type="submission" date="2017-08" db="EMBL/GenBank/DDBJ databases">
        <authorList>
            <person name="de Groot N.N."/>
        </authorList>
    </citation>
    <scope>NUCLEOTIDE SEQUENCE [LARGE SCALE GENOMIC DNA]</scope>
</reference>
<proteinExistence type="predicted"/>
<gene>
    <name evidence="2" type="ORF">SEA_TRINA_4</name>
</gene>
<keyword evidence="1" id="KW-0472">Membrane</keyword>
<accession>A0A2D1AE28</accession>
<evidence type="ECO:0000313" key="3">
    <source>
        <dbReference type="Proteomes" id="UP000231419"/>
    </source>
</evidence>
<feature type="transmembrane region" description="Helical" evidence="1">
    <location>
        <begin position="6"/>
        <end position="32"/>
    </location>
</feature>
<sequence length="33" mass="3434">MSEHGAIAVLLGLVHIEKVIALLIAIIIIASVI</sequence>
<protein>
    <submittedName>
        <fullName evidence="2">Uncharacterized protein</fullName>
    </submittedName>
</protein>
<keyword evidence="1" id="KW-0812">Transmembrane</keyword>
<keyword evidence="1" id="KW-1133">Transmembrane helix</keyword>
<evidence type="ECO:0000313" key="2">
    <source>
        <dbReference type="EMBL" id="ASZ75064.1"/>
    </source>
</evidence>
<dbReference type="Proteomes" id="UP000231419">
    <property type="component" value="Segment"/>
</dbReference>
<evidence type="ECO:0000256" key="1">
    <source>
        <dbReference type="SAM" id="Phobius"/>
    </source>
</evidence>